<accession>A0ABR2HSM8</accession>
<sequence>MSSSNPEKTPAAVVPRPNAPSIVVSPTLTLQPPLSRRGHGPGLVLLVDPVLDLGSCHDKTLDPPPLQKWAEEGYAVAQLRLVPNEVVEDTTAAAEVIQEAIQELAKLPSCDPTEKLGFIVYSAATKACPITTTAIEAACKKAAAVVYYGAEPAASSYTAGSSQLPVLAHLPGSGLSKPSDGSEAAAAAATPDHVKQHYYGPAAKGAAFAIPAHADFHASSASVAHTRTLGFLKPLVGGPWFDLEKIWDEHTYWEFEARDVEQTMATMVEEPYVNHIPTLTGGVGRKKLTEFYTNHFVFANPPDTELELISRTVGIDRVIDEFVTKMTHDRVVDWLVPGVPPTGKYLQIPFTSIVNIRGDRLYHEHISWDQGTLLQQLGLFPEYLPFPYPVASAQPGEKMEYRLPVAGVESAQKLRDESAVESNFMLEYSTRKATEQ</sequence>
<dbReference type="Gene3D" id="3.40.50.1820">
    <property type="entry name" value="alpha/beta hydrolase"/>
    <property type="match status" value="1"/>
</dbReference>
<name>A0ABR2HSM8_9PEZI</name>
<evidence type="ECO:0000313" key="1">
    <source>
        <dbReference type="EMBL" id="KAK8852090.1"/>
    </source>
</evidence>
<dbReference type="PANTHER" id="PTHR38436:SF3">
    <property type="entry name" value="CARBOXYMETHYLENEBUTENOLIDASE-RELATED"/>
    <property type="match status" value="1"/>
</dbReference>
<dbReference type="InterPro" id="IPR029058">
    <property type="entry name" value="AB_hydrolase_fold"/>
</dbReference>
<dbReference type="EMBL" id="JAPCWZ010000009">
    <property type="protein sequence ID" value="KAK8852090.1"/>
    <property type="molecule type" value="Genomic_DNA"/>
</dbReference>
<dbReference type="PANTHER" id="PTHR38436">
    <property type="entry name" value="POLYKETIDE CYCLASE SNOAL-LIKE DOMAIN"/>
    <property type="match status" value="1"/>
</dbReference>
<organism evidence="1 2">
    <name type="scientific">Apiospora arundinis</name>
    <dbReference type="NCBI Taxonomy" id="335852"/>
    <lineage>
        <taxon>Eukaryota</taxon>
        <taxon>Fungi</taxon>
        <taxon>Dikarya</taxon>
        <taxon>Ascomycota</taxon>
        <taxon>Pezizomycotina</taxon>
        <taxon>Sordariomycetes</taxon>
        <taxon>Xylariomycetidae</taxon>
        <taxon>Amphisphaeriales</taxon>
        <taxon>Apiosporaceae</taxon>
        <taxon>Apiospora</taxon>
    </lineage>
</organism>
<keyword evidence="2" id="KW-1185">Reference proteome</keyword>
<evidence type="ECO:0000313" key="2">
    <source>
        <dbReference type="Proteomes" id="UP001390339"/>
    </source>
</evidence>
<dbReference type="Proteomes" id="UP001390339">
    <property type="component" value="Unassembled WGS sequence"/>
</dbReference>
<gene>
    <name evidence="1" type="ORF">PGQ11_014569</name>
</gene>
<comment type="caution">
    <text evidence="1">The sequence shown here is derived from an EMBL/GenBank/DDBJ whole genome shotgun (WGS) entry which is preliminary data.</text>
</comment>
<dbReference type="SUPFAM" id="SSF54427">
    <property type="entry name" value="NTF2-like"/>
    <property type="match status" value="1"/>
</dbReference>
<reference evidence="1 2" key="1">
    <citation type="journal article" date="2024" name="IMA Fungus">
        <title>Apiospora arundinis, a panoply of carbohydrate-active enzymes and secondary metabolites.</title>
        <authorList>
            <person name="Sorensen T."/>
            <person name="Petersen C."/>
            <person name="Muurmann A.T."/>
            <person name="Christiansen J.V."/>
            <person name="Brundto M.L."/>
            <person name="Overgaard C.K."/>
            <person name="Boysen A.T."/>
            <person name="Wollenberg R.D."/>
            <person name="Larsen T.O."/>
            <person name="Sorensen J.L."/>
            <person name="Nielsen K.L."/>
            <person name="Sondergaard T.E."/>
        </authorList>
    </citation>
    <scope>NUCLEOTIDE SEQUENCE [LARGE SCALE GENOMIC DNA]</scope>
    <source>
        <strain evidence="1 2">AAU 773</strain>
    </source>
</reference>
<proteinExistence type="predicted"/>
<dbReference type="InterPro" id="IPR032710">
    <property type="entry name" value="NTF2-like_dom_sf"/>
</dbReference>
<dbReference type="Gene3D" id="3.10.450.50">
    <property type="match status" value="1"/>
</dbReference>
<protein>
    <submittedName>
        <fullName evidence="1">Carboxymethylenebutenolidase</fullName>
    </submittedName>
</protein>
<dbReference type="InterPro" id="IPR009959">
    <property type="entry name" value="Cyclase_SnoaL-like"/>
</dbReference>